<keyword evidence="2" id="KW-1185">Reference proteome</keyword>
<comment type="caution">
    <text evidence="1">The sequence shown here is derived from an EMBL/GenBank/DDBJ whole genome shotgun (WGS) entry which is preliminary data.</text>
</comment>
<dbReference type="AlphaFoldDB" id="A0A2N8KDT0"/>
<dbReference type="Proteomes" id="UP000235994">
    <property type="component" value="Unassembled WGS sequence"/>
</dbReference>
<evidence type="ECO:0000313" key="2">
    <source>
        <dbReference type="Proteomes" id="UP000235994"/>
    </source>
</evidence>
<sequence>MTNQNNAAQPVLTDLELLDVGAKYGRPSVALLPMWRAVESAVLSKLCAPIAMQGALRWTAGALQALKIEADRIKLDGVTRTIGEILDDADAALASAPMIGFRWSADDLQSNETRAKEETWPTTAQIDALAEFIYQDMGCPSNWLGFDKEAARRLLSKPVEIQAIPASADAQQVVAWVHEEDANRVISARQKAQAERDGGAYASSLRPYSIPLARIAAP</sequence>
<dbReference type="RefSeq" id="WP_102774686.1">
    <property type="nucleotide sequence ID" value="NZ_POQS01000006.1"/>
</dbReference>
<accession>A0A2N8KDT0</accession>
<name>A0A2N8KDT0_9BURK</name>
<gene>
    <name evidence="1" type="ORF">C1I89_22430</name>
</gene>
<dbReference type="EMBL" id="POQS01000006">
    <property type="protein sequence ID" value="PND31593.1"/>
    <property type="molecule type" value="Genomic_DNA"/>
</dbReference>
<proteinExistence type="predicted"/>
<reference evidence="1 2" key="1">
    <citation type="submission" date="2018-01" db="EMBL/GenBank/DDBJ databases">
        <title>The draft genome of an aniline degradation strain ANB-1.</title>
        <authorList>
            <person name="Zhang L."/>
            <person name="Jiang J."/>
        </authorList>
    </citation>
    <scope>NUCLEOTIDE SEQUENCE [LARGE SCALE GENOMIC DNA]</scope>
    <source>
        <strain evidence="1 2">ANB-1</strain>
    </source>
</reference>
<protein>
    <submittedName>
        <fullName evidence="1">Uncharacterized protein</fullName>
    </submittedName>
</protein>
<organism evidence="1 2">
    <name type="scientific">Achromobacter pulmonis</name>
    <dbReference type="NCBI Taxonomy" id="1389932"/>
    <lineage>
        <taxon>Bacteria</taxon>
        <taxon>Pseudomonadati</taxon>
        <taxon>Pseudomonadota</taxon>
        <taxon>Betaproteobacteria</taxon>
        <taxon>Burkholderiales</taxon>
        <taxon>Alcaligenaceae</taxon>
        <taxon>Achromobacter</taxon>
    </lineage>
</organism>
<evidence type="ECO:0000313" key="1">
    <source>
        <dbReference type="EMBL" id="PND31593.1"/>
    </source>
</evidence>